<comment type="catalytic activity">
    <reaction evidence="4">
        <text>L-proline + NADP(+) = (S)-1-pyrroline-5-carboxylate + NADPH + 2 H(+)</text>
        <dbReference type="Rhea" id="RHEA:14109"/>
        <dbReference type="ChEBI" id="CHEBI:15378"/>
        <dbReference type="ChEBI" id="CHEBI:17388"/>
        <dbReference type="ChEBI" id="CHEBI:57783"/>
        <dbReference type="ChEBI" id="CHEBI:58349"/>
        <dbReference type="ChEBI" id="CHEBI:60039"/>
        <dbReference type="EC" id="1.5.1.2"/>
    </reaction>
</comment>
<sequence>MKIAIIGAGNMGGSIARGLAKGSLIDDSNIIVSNPSAGKLEELKKEFPAIATTHSNVEAITGADIIILAIKPWLINSVVRELKVKSKQILVSVAAGISFEELSHYVVSPEMPMFRVVPNTAISELESMTLIATRNTSDEQNQFILQLFNEMGMAMLIPEDKMAAATSLASCGIAYVLKYIQAAMQAGIEMGLRPKDAMEMVAQSVKGAAALILNNDTHPSIEIDKVTTPGGITIKGINELEHSGFTSAIIKAMLASK</sequence>
<reference evidence="9 10" key="1">
    <citation type="submission" date="2016-11" db="EMBL/GenBank/DDBJ databases">
        <authorList>
            <person name="Jaros S."/>
            <person name="Januszkiewicz K."/>
            <person name="Wedrychowicz H."/>
        </authorList>
    </citation>
    <scope>NUCLEOTIDE SEQUENCE [LARGE SCALE GENOMIC DNA]</scope>
    <source>
        <strain evidence="9 10">DSM 26883</strain>
    </source>
</reference>
<evidence type="ECO:0000313" key="9">
    <source>
        <dbReference type="EMBL" id="SHE55952.1"/>
    </source>
</evidence>
<dbReference type="EMBL" id="FQVD01000003">
    <property type="protein sequence ID" value="SHE55952.1"/>
    <property type="molecule type" value="Genomic_DNA"/>
</dbReference>
<protein>
    <recommendedName>
        <fullName evidence="4 5">Pyrroline-5-carboxylate reductase</fullName>
        <shortName evidence="4">P5C reductase</shortName>
        <shortName evidence="4">P5CR</shortName>
        <ecNumber evidence="4 5">1.5.1.2</ecNumber>
    </recommendedName>
    <alternativeName>
        <fullName evidence="4">PCA reductase</fullName>
    </alternativeName>
</protein>
<dbReference type="NCBIfam" id="TIGR00112">
    <property type="entry name" value="proC"/>
    <property type="match status" value="1"/>
</dbReference>
<feature type="binding site" evidence="6">
    <location>
        <position position="56"/>
    </location>
    <ligand>
        <name>NADPH</name>
        <dbReference type="ChEBI" id="CHEBI:57783"/>
    </ligand>
</feature>
<evidence type="ECO:0000259" key="7">
    <source>
        <dbReference type="Pfam" id="PF03807"/>
    </source>
</evidence>
<dbReference type="STRING" id="871325.SAMN05444349_103146"/>
<comment type="function">
    <text evidence="4">Catalyzes the reduction of 1-pyrroline-5-carboxylate (PCA) to L-proline.</text>
</comment>
<dbReference type="SUPFAM" id="SSF51735">
    <property type="entry name" value="NAD(P)-binding Rossmann-fold domains"/>
    <property type="match status" value="1"/>
</dbReference>
<comment type="similarity">
    <text evidence="1 4">Belongs to the pyrroline-5-carboxylate reductase family.</text>
</comment>
<keyword evidence="3 4" id="KW-0560">Oxidoreductase</keyword>
<keyword evidence="2 4" id="KW-0521">NADP</keyword>
<dbReference type="InterPro" id="IPR029036">
    <property type="entry name" value="P5CR_dimer"/>
</dbReference>
<evidence type="ECO:0000256" key="6">
    <source>
        <dbReference type="PIRSR" id="PIRSR000193-1"/>
    </source>
</evidence>
<dbReference type="InterPro" id="IPR008927">
    <property type="entry name" value="6-PGluconate_DH-like_C_sf"/>
</dbReference>
<dbReference type="InterPro" id="IPR036291">
    <property type="entry name" value="NAD(P)-bd_dom_sf"/>
</dbReference>
<feature type="binding site" evidence="6">
    <location>
        <begin position="6"/>
        <end position="11"/>
    </location>
    <ligand>
        <name>NADP(+)</name>
        <dbReference type="ChEBI" id="CHEBI:58349"/>
    </ligand>
</feature>
<dbReference type="EC" id="1.5.1.2" evidence="4 5"/>
<dbReference type="InterPro" id="IPR028939">
    <property type="entry name" value="P5C_Rdtase_cat_N"/>
</dbReference>
<dbReference type="AlphaFoldDB" id="A0A1M4UGM7"/>
<dbReference type="PANTHER" id="PTHR11645">
    <property type="entry name" value="PYRROLINE-5-CARBOXYLATE REDUCTASE"/>
    <property type="match status" value="1"/>
</dbReference>
<name>A0A1M4UGM7_9BACE</name>
<dbReference type="Pfam" id="PF14748">
    <property type="entry name" value="P5CR_dimer"/>
    <property type="match status" value="1"/>
</dbReference>
<accession>A0A1M4UGM7</accession>
<evidence type="ECO:0000256" key="4">
    <source>
        <dbReference type="HAMAP-Rule" id="MF_01925"/>
    </source>
</evidence>
<dbReference type="FunFam" id="1.10.3730.10:FF:000004">
    <property type="entry name" value="Pyrroline-5-carboxylate reductase"/>
    <property type="match status" value="1"/>
</dbReference>
<dbReference type="Gene3D" id="1.10.3730.10">
    <property type="entry name" value="ProC C-terminal domain-like"/>
    <property type="match status" value="1"/>
</dbReference>
<keyword evidence="4" id="KW-0641">Proline biosynthesis</keyword>
<organism evidence="9 10">
    <name type="scientific">Bacteroides faecichinchillae</name>
    <dbReference type="NCBI Taxonomy" id="871325"/>
    <lineage>
        <taxon>Bacteria</taxon>
        <taxon>Pseudomonadati</taxon>
        <taxon>Bacteroidota</taxon>
        <taxon>Bacteroidia</taxon>
        <taxon>Bacteroidales</taxon>
        <taxon>Bacteroidaceae</taxon>
        <taxon>Bacteroides</taxon>
    </lineage>
</organism>
<comment type="catalytic activity">
    <reaction evidence="4">
        <text>L-proline + NAD(+) = (S)-1-pyrroline-5-carboxylate + NADH + 2 H(+)</text>
        <dbReference type="Rhea" id="RHEA:14105"/>
        <dbReference type="ChEBI" id="CHEBI:15378"/>
        <dbReference type="ChEBI" id="CHEBI:17388"/>
        <dbReference type="ChEBI" id="CHEBI:57540"/>
        <dbReference type="ChEBI" id="CHEBI:57945"/>
        <dbReference type="ChEBI" id="CHEBI:60039"/>
        <dbReference type="EC" id="1.5.1.2"/>
    </reaction>
</comment>
<dbReference type="PANTHER" id="PTHR11645:SF0">
    <property type="entry name" value="PYRROLINE-5-CARBOXYLATE REDUCTASE 3"/>
    <property type="match status" value="1"/>
</dbReference>
<dbReference type="UniPathway" id="UPA00098">
    <property type="reaction ID" value="UER00361"/>
</dbReference>
<dbReference type="RefSeq" id="WP_025073912.1">
    <property type="nucleotide sequence ID" value="NZ_FQVD01000003.1"/>
</dbReference>
<dbReference type="SUPFAM" id="SSF48179">
    <property type="entry name" value="6-phosphogluconate dehydrogenase C-terminal domain-like"/>
    <property type="match status" value="1"/>
</dbReference>
<feature type="binding site" evidence="6">
    <location>
        <begin position="69"/>
        <end position="72"/>
    </location>
    <ligand>
        <name>NADP(+)</name>
        <dbReference type="ChEBI" id="CHEBI:58349"/>
    </ligand>
</feature>
<dbReference type="GO" id="GO:0055129">
    <property type="term" value="P:L-proline biosynthetic process"/>
    <property type="evidence" value="ECO:0007669"/>
    <property type="project" value="UniProtKB-UniRule"/>
</dbReference>
<dbReference type="HAMAP" id="MF_01925">
    <property type="entry name" value="P5C_reductase"/>
    <property type="match status" value="1"/>
</dbReference>
<evidence type="ECO:0000256" key="1">
    <source>
        <dbReference type="ARBA" id="ARBA00005525"/>
    </source>
</evidence>
<dbReference type="OrthoDB" id="9805754at2"/>
<keyword evidence="4" id="KW-0963">Cytoplasm</keyword>
<evidence type="ECO:0000256" key="3">
    <source>
        <dbReference type="ARBA" id="ARBA00023002"/>
    </source>
</evidence>
<dbReference type="Pfam" id="PF03807">
    <property type="entry name" value="F420_oxidored"/>
    <property type="match status" value="1"/>
</dbReference>
<dbReference type="GO" id="GO:0004735">
    <property type="term" value="F:pyrroline-5-carboxylate reductase activity"/>
    <property type="evidence" value="ECO:0007669"/>
    <property type="project" value="UniProtKB-UniRule"/>
</dbReference>
<dbReference type="PIRSF" id="PIRSF000193">
    <property type="entry name" value="Pyrrol-5-carb_rd"/>
    <property type="match status" value="1"/>
</dbReference>
<dbReference type="Gene3D" id="3.40.50.720">
    <property type="entry name" value="NAD(P)-binding Rossmann-like Domain"/>
    <property type="match status" value="1"/>
</dbReference>
<evidence type="ECO:0000259" key="8">
    <source>
        <dbReference type="Pfam" id="PF14748"/>
    </source>
</evidence>
<feature type="domain" description="Pyrroline-5-carboxylate reductase dimerisation" evidence="8">
    <location>
        <begin position="159"/>
        <end position="256"/>
    </location>
</feature>
<evidence type="ECO:0000313" key="10">
    <source>
        <dbReference type="Proteomes" id="UP000184436"/>
    </source>
</evidence>
<gene>
    <name evidence="4" type="primary">proC</name>
    <name evidence="9" type="ORF">SAMN05444349_103146</name>
</gene>
<feature type="domain" description="Pyrroline-5-carboxylate reductase catalytic N-terminal" evidence="7">
    <location>
        <begin position="2"/>
        <end position="96"/>
    </location>
</feature>
<dbReference type="InterPro" id="IPR000304">
    <property type="entry name" value="Pyrroline-COOH_reductase"/>
</dbReference>
<dbReference type="GO" id="GO:0005737">
    <property type="term" value="C:cytoplasm"/>
    <property type="evidence" value="ECO:0007669"/>
    <property type="project" value="UniProtKB-SubCell"/>
</dbReference>
<evidence type="ECO:0000256" key="2">
    <source>
        <dbReference type="ARBA" id="ARBA00022857"/>
    </source>
</evidence>
<keyword evidence="10" id="KW-1185">Reference proteome</keyword>
<evidence type="ECO:0000256" key="5">
    <source>
        <dbReference type="NCBIfam" id="TIGR00112"/>
    </source>
</evidence>
<keyword evidence="4" id="KW-0028">Amino-acid biosynthesis</keyword>
<comment type="subcellular location">
    <subcellularLocation>
        <location evidence="4">Cytoplasm</location>
    </subcellularLocation>
</comment>
<comment type="pathway">
    <text evidence="4">Amino-acid biosynthesis; L-proline biosynthesis; L-proline from L-glutamate 5-semialdehyde: step 1/1.</text>
</comment>
<dbReference type="Proteomes" id="UP000184436">
    <property type="component" value="Unassembled WGS sequence"/>
</dbReference>
<proteinExistence type="inferred from homology"/>